<gene>
    <name evidence="2" type="ORF">JCM19239_3374</name>
</gene>
<feature type="transmembrane region" description="Helical" evidence="1">
    <location>
        <begin position="42"/>
        <end position="63"/>
    </location>
</feature>
<accession>A0ABQ0JHA3</accession>
<comment type="caution">
    <text evidence="2">The sequence shown here is derived from an EMBL/GenBank/DDBJ whole genome shotgun (WGS) entry which is preliminary data.</text>
</comment>
<keyword evidence="1" id="KW-0472">Membrane</keyword>
<keyword evidence="1" id="KW-1133">Transmembrane helix</keyword>
<proteinExistence type="predicted"/>
<keyword evidence="3" id="KW-1185">Reference proteome</keyword>
<keyword evidence="1" id="KW-0812">Transmembrane</keyword>
<feature type="transmembrane region" description="Helical" evidence="1">
    <location>
        <begin position="7"/>
        <end position="30"/>
    </location>
</feature>
<organism evidence="2 3">
    <name type="scientific">Vibrio variabilis</name>
    <dbReference type="NCBI Taxonomy" id="990271"/>
    <lineage>
        <taxon>Bacteria</taxon>
        <taxon>Pseudomonadati</taxon>
        <taxon>Pseudomonadota</taxon>
        <taxon>Gammaproteobacteria</taxon>
        <taxon>Vibrionales</taxon>
        <taxon>Vibrionaceae</taxon>
        <taxon>Vibrio</taxon>
    </lineage>
</organism>
<name>A0ABQ0JHA3_9VIBR</name>
<reference evidence="3" key="2">
    <citation type="submission" date="2014-09" db="EMBL/GenBank/DDBJ databases">
        <authorList>
            <consortium name="NBRP consortium"/>
            <person name="Sawabe T."/>
            <person name="Meirelles P."/>
            <person name="Nakanishi M."/>
            <person name="Sayaka M."/>
            <person name="Hattori M."/>
            <person name="Ohkuma M."/>
        </authorList>
    </citation>
    <scope>NUCLEOTIDE SEQUENCE [LARGE SCALE GENOMIC DNA]</scope>
    <source>
        <strain evidence="3">JCM 19239</strain>
    </source>
</reference>
<dbReference type="Proteomes" id="UP000029223">
    <property type="component" value="Unassembled WGS sequence"/>
</dbReference>
<reference evidence="3" key="1">
    <citation type="submission" date="2014-09" db="EMBL/GenBank/DDBJ databases">
        <title>Vibrio variabilis JCM 19239. (C206) whole genome shotgun sequence.</title>
        <authorList>
            <person name="Sawabe T."/>
            <person name="Meirelles P."/>
            <person name="Nakanishi M."/>
            <person name="Sayaka M."/>
            <person name="Hattori M."/>
            <person name="Ohkuma M."/>
        </authorList>
    </citation>
    <scope>NUCLEOTIDE SEQUENCE [LARGE SCALE GENOMIC DNA]</scope>
    <source>
        <strain evidence="3">JCM 19239</strain>
    </source>
</reference>
<protein>
    <submittedName>
        <fullName evidence="2">Uncharacterized protein</fullName>
    </submittedName>
</protein>
<sequence length="78" mass="8707">MAKWFPILTVMSLLVALIVGVAVYFTGMQVIVNTALEWKNSWFVIAVQSAWFFSCLFAAIYGLELLFAKAKLHFTSAA</sequence>
<evidence type="ECO:0000256" key="1">
    <source>
        <dbReference type="SAM" id="Phobius"/>
    </source>
</evidence>
<evidence type="ECO:0000313" key="3">
    <source>
        <dbReference type="Proteomes" id="UP000029223"/>
    </source>
</evidence>
<evidence type="ECO:0000313" key="2">
    <source>
        <dbReference type="EMBL" id="GAL28138.1"/>
    </source>
</evidence>
<dbReference type="EMBL" id="BBMS01000038">
    <property type="protein sequence ID" value="GAL28138.1"/>
    <property type="molecule type" value="Genomic_DNA"/>
</dbReference>